<protein>
    <submittedName>
        <fullName evidence="1">Uncharacterized protein</fullName>
    </submittedName>
</protein>
<sequence>MQLNAMSNVRDTSGLCEFWILVSGDSVIVIFAPEDTIQTCAGKLVSADAGVILSSQGVVPYFQIRNSGEPGSFKFPSTIVFATSDSGGARILGLGGRCISSDEKVMNIYEVNSWKLHGRVLQDRSLYIQIQVISLPSSLSLLGSVSKWKVLPAYSDSPSIDTLEFAKALSSEVKNESLLNHLMSAEIIRYPILLTTILTLICKSIHLFMLKDNQIPSLLVNVKEGEKSLTGKGKMDDLKYSICRGHLSDELFAYERECN</sequence>
<evidence type="ECO:0000313" key="1">
    <source>
        <dbReference type="EMBL" id="KAG6750917.1"/>
    </source>
</evidence>
<evidence type="ECO:0000313" key="2">
    <source>
        <dbReference type="Proteomes" id="UP000886885"/>
    </source>
</evidence>
<dbReference type="AlphaFoldDB" id="A0A8X7YKX4"/>
<name>A0A8X7YKX4_POPTO</name>
<comment type="caution">
    <text evidence="1">The sequence shown here is derived from an EMBL/GenBank/DDBJ whole genome shotgun (WGS) entry which is preliminary data.</text>
</comment>
<reference evidence="1" key="1">
    <citation type="journal article" date="2020" name="bioRxiv">
        <title>Hybrid origin of Populus tomentosa Carr. identified through genome sequencing and phylogenomic analysis.</title>
        <authorList>
            <person name="An X."/>
            <person name="Gao K."/>
            <person name="Chen Z."/>
            <person name="Li J."/>
            <person name="Yang X."/>
            <person name="Yang X."/>
            <person name="Zhou J."/>
            <person name="Guo T."/>
            <person name="Zhao T."/>
            <person name="Huang S."/>
            <person name="Miao D."/>
            <person name="Khan W.U."/>
            <person name="Rao P."/>
            <person name="Ye M."/>
            <person name="Lei B."/>
            <person name="Liao W."/>
            <person name="Wang J."/>
            <person name="Ji L."/>
            <person name="Li Y."/>
            <person name="Guo B."/>
            <person name="Mustafa N.S."/>
            <person name="Li S."/>
            <person name="Yun Q."/>
            <person name="Keller S.R."/>
            <person name="Mao J."/>
            <person name="Zhang R."/>
            <person name="Strauss S.H."/>
        </authorList>
    </citation>
    <scope>NUCLEOTIDE SEQUENCE</scope>
    <source>
        <strain evidence="1">GM15</strain>
        <tissue evidence="1">Leaf</tissue>
    </source>
</reference>
<keyword evidence="2" id="KW-1185">Reference proteome</keyword>
<organism evidence="1 2">
    <name type="scientific">Populus tomentosa</name>
    <name type="common">Chinese white poplar</name>
    <dbReference type="NCBI Taxonomy" id="118781"/>
    <lineage>
        <taxon>Eukaryota</taxon>
        <taxon>Viridiplantae</taxon>
        <taxon>Streptophyta</taxon>
        <taxon>Embryophyta</taxon>
        <taxon>Tracheophyta</taxon>
        <taxon>Spermatophyta</taxon>
        <taxon>Magnoliopsida</taxon>
        <taxon>eudicotyledons</taxon>
        <taxon>Gunneridae</taxon>
        <taxon>Pentapetalae</taxon>
        <taxon>rosids</taxon>
        <taxon>fabids</taxon>
        <taxon>Malpighiales</taxon>
        <taxon>Salicaceae</taxon>
        <taxon>Saliceae</taxon>
        <taxon>Populus</taxon>
    </lineage>
</organism>
<proteinExistence type="predicted"/>
<dbReference type="Proteomes" id="UP000886885">
    <property type="component" value="Chromosome 13D"/>
</dbReference>
<dbReference type="EMBL" id="JAAWWB010000026">
    <property type="protein sequence ID" value="KAG6750917.1"/>
    <property type="molecule type" value="Genomic_DNA"/>
</dbReference>
<accession>A0A8X7YKX4</accession>
<gene>
    <name evidence="1" type="ORF">POTOM_045432</name>
</gene>
<dbReference type="OrthoDB" id="839149at2759"/>